<evidence type="ECO:0000256" key="1">
    <source>
        <dbReference type="ARBA" id="ARBA00004430"/>
    </source>
</evidence>
<evidence type="ECO:0000256" key="4">
    <source>
        <dbReference type="ARBA" id="ARBA00022737"/>
    </source>
</evidence>
<proteinExistence type="predicted"/>
<sequence length="1698" mass="194574">MIRRKKGIEDILRQQNLVNPTELTQRLYSGGYILRNQGQAKFPSGIPQHPVNNNADKPLTVNIAIRPGTRSARSKSQSPFPQDQIPPSSLQQTSQQQRSFSPSNTQGRNSTKIPPRYPGMNSTFEATFITKPPSPNMRKSVDASFMRDNHIGEDSTQLAPVTRVGTAGNYIPQPLRQKMAMLAAASASGSATQQMRNSINFPVKPNDRKGQGIITAALFSQVNQQTNVDKDKEQKEKKEVDIEKSKTGDIGRETNNGSILTFLERLYQQQKPSLEFVYCKIAAGPYDVFNPYDMCIISHEQKDPKSFFTASAQGITHYYGLESEYCNMSKWLNERRLFNLVSNMPMFRDFRLWRCYAAWESYARRRRVAKSNQLLTIAHFLSSRPLHKTLVTVKAACLRFRKTPMFRTDEKKTYRLDEFQEEMDKQSEKFREKLLKFEEEIEDLVKNACLEVLRDKGFYDKAAAIESIFIDKDRPLTRGGDKQDLDKSEDNNDDEYNDQESNQEERKRKQKGDESDARNSSSARHVTFHQQGQQQQQQMNNTTQQKQQQNQQINAPSQQQNMSISGGSVSIIKANMSLGQQAAALIGGPRKDQQAHKEEGMSYTRMAEKRLEYKRLTSFIRTCDYIVMDVQHHLIVQATSDLLSTLRRRTRRERPSIPQLPALDRVRQQRAVRRALSKATNAMMRGKKSKKQISGLDQQDDQQQEDEDKLNLDEYGDENLETVLPPLFETELLIEDDHLHLAHNGDDFDGSGNDMGQGQGGDDEKKEQTQQMQGEQEQEGEGGQGDDDDEEEAGESVATILGERLQQDKQLIELKLDVGRTLLNGFSTVIEHATKFRPFLKIYLANKVVDGHEIRIRDPPTNWFAEALDNHTAQLSDATNLPDHYEVGMFNILVVSLKDAVAKSATECITMMHELLPDIAAEKRGSHANEVRDAFQVMSTTPENVEQYASYLEAVTQIQGNQIQLRHNYDTVEAFYQLIRDYSIEISNADQANLQLMEKGMSQLSSLTMNTEATLDEQTQKFNSQLSAQIKDMKKEISQLKSEIEEPHLLINPQDMDANLQEIDKILEKITQKREEADKSQSYQKLFNASQEKWEDLAEVEKVVKQKKLLWQSLVDWTNKVIEWKGQPLMEMNRDSVQASFIKYLKVAGQLERDMEPNVVLQHLRQKIKEFEGTMPIIEALKNVDLKTHHWMRIRDTISGSSAPWDQNFTLGWLLDQGVMDKKIEIAQISEEASSEAVLTDMLHKIIEKWTVLEVKTKPFRNESFLLVEVDELLREYDDSQVTLETIKGSRFAAPIKEQVDFWASRLATFNEVLEQWLQFQQKWIALEPVFQSDELLKDFVKKFHECNKFWHEFMRRTHEFPGALRASQQPGLASIFKQHNSTLDQIQVALNGLLNTKRAAFGRFFFLPNDDLLEILKEGKNPINVMPYMNKLFDNIKTLEFTSMDDLRKIEVVAMVSSEGESVPFGEEKVNPRSKPVEVWLRMVETSMFKTLHSLLRQAVKKLFEIVNKPPAKKHRDADKDENALLATTNARQQWILQTKAQLAIAGAQILWVSQMEQALSNDKPQDELKKMIQKCEQQLDLLTDLARGRLEPLQSVSVGALIVIEVHARDIVDELNRDNVISAQDFDWAKRLRYYWDQKEDTCMIRQTNSSFKYGFEYLGCTPRLVITPLTDQCYITLTSALHLKLGGAPAGPAGT</sequence>
<dbReference type="InterPro" id="IPR026983">
    <property type="entry name" value="DHC"/>
</dbReference>
<keyword evidence="5" id="KW-0547">Nucleotide-binding</keyword>
<dbReference type="GO" id="GO:0005930">
    <property type="term" value="C:axoneme"/>
    <property type="evidence" value="ECO:0007669"/>
    <property type="project" value="UniProtKB-SubCell"/>
</dbReference>
<name>A0A5J4X7C0_9EUKA</name>
<dbReference type="GO" id="GO:0051959">
    <property type="term" value="F:dynein light intermediate chain binding"/>
    <property type="evidence" value="ECO:0007669"/>
    <property type="project" value="InterPro"/>
</dbReference>
<dbReference type="Gene3D" id="3.40.50.300">
    <property type="entry name" value="P-loop containing nucleotide triphosphate hydrolases"/>
    <property type="match status" value="1"/>
</dbReference>
<evidence type="ECO:0000313" key="18">
    <source>
        <dbReference type="Proteomes" id="UP000324800"/>
    </source>
</evidence>
<dbReference type="GO" id="GO:0005524">
    <property type="term" value="F:ATP binding"/>
    <property type="evidence" value="ECO:0007669"/>
    <property type="project" value="UniProtKB-KW"/>
</dbReference>
<gene>
    <name evidence="17" type="ORF">EZS28_001720</name>
</gene>
<dbReference type="Proteomes" id="UP000324800">
    <property type="component" value="Unassembled WGS sequence"/>
</dbReference>
<dbReference type="PANTHER" id="PTHR45703">
    <property type="entry name" value="DYNEIN HEAVY CHAIN"/>
    <property type="match status" value="1"/>
</dbReference>
<feature type="non-terminal residue" evidence="17">
    <location>
        <position position="1698"/>
    </location>
</feature>
<dbReference type="InterPro" id="IPR013602">
    <property type="entry name" value="Dynein_heavy_linker"/>
</dbReference>
<feature type="region of interest" description="Disordered" evidence="14">
    <location>
        <begin position="474"/>
        <end position="564"/>
    </location>
</feature>
<protein>
    <submittedName>
        <fullName evidence="17">Putative Dynein heavy chain</fullName>
    </submittedName>
</protein>
<dbReference type="Gene3D" id="1.10.287.2620">
    <property type="match status" value="1"/>
</dbReference>
<feature type="compositionally biased region" description="Basic and acidic residues" evidence="14">
    <location>
        <begin position="503"/>
        <end position="517"/>
    </location>
</feature>
<dbReference type="GO" id="GO:0005874">
    <property type="term" value="C:microtubule"/>
    <property type="evidence" value="ECO:0007669"/>
    <property type="project" value="UniProtKB-KW"/>
</dbReference>
<feature type="coiled-coil region" evidence="13">
    <location>
        <begin position="1023"/>
        <end position="1080"/>
    </location>
</feature>
<dbReference type="GO" id="GO:0045505">
    <property type="term" value="F:dynein intermediate chain binding"/>
    <property type="evidence" value="ECO:0007669"/>
    <property type="project" value="InterPro"/>
</dbReference>
<keyword evidence="10" id="KW-0505">Motor protein</keyword>
<evidence type="ECO:0000256" key="6">
    <source>
        <dbReference type="ARBA" id="ARBA00022840"/>
    </source>
</evidence>
<evidence type="ECO:0000259" key="15">
    <source>
        <dbReference type="Pfam" id="PF08393"/>
    </source>
</evidence>
<evidence type="ECO:0000259" key="16">
    <source>
        <dbReference type="Pfam" id="PF12774"/>
    </source>
</evidence>
<keyword evidence="7" id="KW-0243">Dynein</keyword>
<evidence type="ECO:0000256" key="14">
    <source>
        <dbReference type="SAM" id="MobiDB-lite"/>
    </source>
</evidence>
<dbReference type="Gene3D" id="1.20.58.1120">
    <property type="match status" value="1"/>
</dbReference>
<comment type="caution">
    <text evidence="17">The sequence shown here is derived from an EMBL/GenBank/DDBJ whole genome shotgun (WGS) entry which is preliminary data.</text>
</comment>
<evidence type="ECO:0000256" key="10">
    <source>
        <dbReference type="ARBA" id="ARBA00023175"/>
    </source>
</evidence>
<feature type="region of interest" description="Disordered" evidence="14">
    <location>
        <begin position="224"/>
        <end position="249"/>
    </location>
</feature>
<accession>A0A5J4X7C0</accession>
<evidence type="ECO:0000256" key="13">
    <source>
        <dbReference type="SAM" id="Coils"/>
    </source>
</evidence>
<keyword evidence="4" id="KW-0677">Repeat</keyword>
<keyword evidence="8 13" id="KW-0175">Coiled coil</keyword>
<evidence type="ECO:0000256" key="11">
    <source>
        <dbReference type="ARBA" id="ARBA00023212"/>
    </source>
</evidence>
<feature type="compositionally biased region" description="Acidic residues" evidence="14">
    <location>
        <begin position="776"/>
        <end position="794"/>
    </location>
</feature>
<dbReference type="InterPro" id="IPR027417">
    <property type="entry name" value="P-loop_NTPase"/>
</dbReference>
<evidence type="ECO:0000313" key="17">
    <source>
        <dbReference type="EMBL" id="KAA6402752.1"/>
    </source>
</evidence>
<feature type="compositionally biased region" description="Acidic residues" evidence="14">
    <location>
        <begin position="491"/>
        <end position="502"/>
    </location>
</feature>
<evidence type="ECO:0000256" key="12">
    <source>
        <dbReference type="ARBA" id="ARBA00023273"/>
    </source>
</evidence>
<dbReference type="FunFam" id="1.20.58.1120:FF:000007">
    <property type="entry name" value="Dynein heavy chain 4"/>
    <property type="match status" value="1"/>
</dbReference>
<dbReference type="PANTHER" id="PTHR45703:SF36">
    <property type="entry name" value="DYNEIN HEAVY CHAIN, CYTOPLASMIC"/>
    <property type="match status" value="1"/>
</dbReference>
<dbReference type="Gene3D" id="3.20.180.20">
    <property type="entry name" value="Dynein heavy chain, N-terminal domain 2"/>
    <property type="match status" value="1"/>
</dbReference>
<feature type="coiled-coil region" evidence="13">
    <location>
        <begin position="416"/>
        <end position="447"/>
    </location>
</feature>
<feature type="compositionally biased region" description="Low complexity" evidence="14">
    <location>
        <begin position="530"/>
        <end position="561"/>
    </location>
</feature>
<feature type="domain" description="Dynein heavy chain hydrolytic ATP-binding dynein motor region" evidence="16">
    <location>
        <begin position="1656"/>
        <end position="1698"/>
    </location>
</feature>
<evidence type="ECO:0000256" key="8">
    <source>
        <dbReference type="ARBA" id="ARBA00023054"/>
    </source>
</evidence>
<dbReference type="Pfam" id="PF12774">
    <property type="entry name" value="AAA_6"/>
    <property type="match status" value="1"/>
</dbReference>
<evidence type="ECO:0000256" key="9">
    <source>
        <dbReference type="ARBA" id="ARBA00023069"/>
    </source>
</evidence>
<feature type="compositionally biased region" description="Acidic residues" evidence="14">
    <location>
        <begin position="698"/>
        <end position="708"/>
    </location>
</feature>
<evidence type="ECO:0000256" key="7">
    <source>
        <dbReference type="ARBA" id="ARBA00023017"/>
    </source>
</evidence>
<feature type="region of interest" description="Disordered" evidence="14">
    <location>
        <begin position="69"/>
        <end position="119"/>
    </location>
</feature>
<dbReference type="InterPro" id="IPR042222">
    <property type="entry name" value="Dynein_2_N"/>
</dbReference>
<feature type="region of interest" description="Disordered" evidence="14">
    <location>
        <begin position="743"/>
        <end position="794"/>
    </location>
</feature>
<dbReference type="FunFam" id="3.20.180.20:FF:000001">
    <property type="entry name" value="Dynein axonemal heavy chain 5"/>
    <property type="match status" value="1"/>
</dbReference>
<dbReference type="InterPro" id="IPR035699">
    <property type="entry name" value="AAA_6"/>
</dbReference>
<organism evidence="17 18">
    <name type="scientific">Streblomastix strix</name>
    <dbReference type="NCBI Taxonomy" id="222440"/>
    <lineage>
        <taxon>Eukaryota</taxon>
        <taxon>Metamonada</taxon>
        <taxon>Preaxostyla</taxon>
        <taxon>Oxymonadida</taxon>
        <taxon>Streblomastigidae</taxon>
        <taxon>Streblomastix</taxon>
    </lineage>
</organism>
<feature type="domain" description="Dynein heavy chain linker" evidence="15">
    <location>
        <begin position="1097"/>
        <end position="1500"/>
    </location>
</feature>
<dbReference type="GO" id="GO:0030286">
    <property type="term" value="C:dynein complex"/>
    <property type="evidence" value="ECO:0007669"/>
    <property type="project" value="UniProtKB-KW"/>
</dbReference>
<keyword evidence="11" id="KW-0206">Cytoskeleton</keyword>
<feature type="compositionally biased region" description="Low complexity" evidence="14">
    <location>
        <begin position="85"/>
        <end position="103"/>
    </location>
</feature>
<feature type="compositionally biased region" description="Basic and acidic residues" evidence="14">
    <location>
        <begin position="474"/>
        <end position="490"/>
    </location>
</feature>
<keyword evidence="9" id="KW-0969">Cilium</keyword>
<evidence type="ECO:0000256" key="2">
    <source>
        <dbReference type="ARBA" id="ARBA00022490"/>
    </source>
</evidence>
<dbReference type="Pfam" id="PF08393">
    <property type="entry name" value="DHC_N2"/>
    <property type="match status" value="1"/>
</dbReference>
<keyword evidence="12" id="KW-0966">Cell projection</keyword>
<dbReference type="Gene3D" id="1.20.140.100">
    <property type="entry name" value="Dynein heavy chain, N-terminal domain 2"/>
    <property type="match status" value="1"/>
</dbReference>
<dbReference type="GO" id="GO:0007018">
    <property type="term" value="P:microtubule-based movement"/>
    <property type="evidence" value="ECO:0007669"/>
    <property type="project" value="InterPro"/>
</dbReference>
<dbReference type="EMBL" id="SNRW01000191">
    <property type="protein sequence ID" value="KAA6402752.1"/>
    <property type="molecule type" value="Genomic_DNA"/>
</dbReference>
<comment type="subcellular location">
    <subcellularLocation>
        <location evidence="1">Cytoplasm</location>
        <location evidence="1">Cytoskeleton</location>
        <location evidence="1">Cilium axoneme</location>
    </subcellularLocation>
</comment>
<keyword evidence="3" id="KW-0493">Microtubule</keyword>
<keyword evidence="2" id="KW-0963">Cytoplasm</keyword>
<feature type="region of interest" description="Disordered" evidence="14">
    <location>
        <begin position="678"/>
        <end position="708"/>
    </location>
</feature>
<feature type="compositionally biased region" description="Basic and acidic residues" evidence="14">
    <location>
        <begin position="228"/>
        <end position="249"/>
    </location>
</feature>
<reference evidence="17 18" key="1">
    <citation type="submission" date="2019-03" db="EMBL/GenBank/DDBJ databases">
        <title>Single cell metagenomics reveals metabolic interactions within the superorganism composed of flagellate Streblomastix strix and complex community of Bacteroidetes bacteria on its surface.</title>
        <authorList>
            <person name="Treitli S.C."/>
            <person name="Kolisko M."/>
            <person name="Husnik F."/>
            <person name="Keeling P."/>
            <person name="Hampl V."/>
        </authorList>
    </citation>
    <scope>NUCLEOTIDE SEQUENCE [LARGE SCALE GENOMIC DNA]</scope>
    <source>
        <strain evidence="17">ST1C</strain>
    </source>
</reference>
<evidence type="ECO:0000256" key="5">
    <source>
        <dbReference type="ARBA" id="ARBA00022741"/>
    </source>
</evidence>
<dbReference type="InterPro" id="IPR042228">
    <property type="entry name" value="Dynein_linker_3"/>
</dbReference>
<keyword evidence="6" id="KW-0067">ATP-binding</keyword>
<evidence type="ECO:0000256" key="3">
    <source>
        <dbReference type="ARBA" id="ARBA00022701"/>
    </source>
</evidence>